<sequence>METSLLIHAAQRHRSHDNEPHPPTGFESTVWWSSVQPFAATAPSVLRWIRENRGTEDVVIVSPGAGGAKRTTAIADRLDRGFALIRKQPPWPDVVGRMVLVGDVVDKVAILVNDMAETSETLTKAAQTVTDHGAREATAIVTHGILSVSCSTVLSRLMERGGVGNLLGEEGSAKNGVDEGRFAVEIASAGFHRVSDRRSGYRDHLHKVNTASLHINYLKHLGFEDVTTCLTWKRMY</sequence>
<evidence type="ECO:0000256" key="6">
    <source>
        <dbReference type="ARBA" id="ARBA00022727"/>
    </source>
</evidence>
<evidence type="ECO:0000256" key="1">
    <source>
        <dbReference type="ARBA" id="ARBA00004996"/>
    </source>
</evidence>
<evidence type="ECO:0000256" key="2">
    <source>
        <dbReference type="ARBA" id="ARBA00006478"/>
    </source>
</evidence>
<keyword evidence="8" id="KW-0418">Kinase</keyword>
<comment type="catalytic activity">
    <reaction evidence="11">
        <text>D-ribose 5-phosphate + ATP = 5-phospho-alpha-D-ribose 1-diphosphate + AMP + H(+)</text>
        <dbReference type="Rhea" id="RHEA:15609"/>
        <dbReference type="ChEBI" id="CHEBI:15378"/>
        <dbReference type="ChEBI" id="CHEBI:30616"/>
        <dbReference type="ChEBI" id="CHEBI:58017"/>
        <dbReference type="ChEBI" id="CHEBI:78346"/>
        <dbReference type="ChEBI" id="CHEBI:456215"/>
        <dbReference type="EC" id="2.7.6.1"/>
    </reaction>
</comment>
<dbReference type="GO" id="GO:0006015">
    <property type="term" value="P:5-phosphoribose 1-diphosphate biosynthetic process"/>
    <property type="evidence" value="ECO:0007669"/>
    <property type="project" value="TreeGrafter"/>
</dbReference>
<dbReference type="GO" id="GO:0005737">
    <property type="term" value="C:cytoplasm"/>
    <property type="evidence" value="ECO:0007669"/>
    <property type="project" value="TreeGrafter"/>
</dbReference>
<dbReference type="GO" id="GO:0016301">
    <property type="term" value="F:kinase activity"/>
    <property type="evidence" value="ECO:0007669"/>
    <property type="project" value="UniProtKB-KW"/>
</dbReference>
<keyword evidence="7" id="KW-0547">Nucleotide-binding</keyword>
<name>A0A439DB36_9PEZI</name>
<comment type="caution">
    <text evidence="12">The sequence shown here is derived from an EMBL/GenBank/DDBJ whole genome shotgun (WGS) entry which is preliminary data.</text>
</comment>
<evidence type="ECO:0000256" key="8">
    <source>
        <dbReference type="ARBA" id="ARBA00022777"/>
    </source>
</evidence>
<dbReference type="FunFam" id="3.40.50.2020:FF:000005">
    <property type="entry name" value="Ribose-phosphate pyrophosphokinase 1"/>
    <property type="match status" value="1"/>
</dbReference>
<dbReference type="GO" id="GO:0000287">
    <property type="term" value="F:magnesium ion binding"/>
    <property type="evidence" value="ECO:0007669"/>
    <property type="project" value="InterPro"/>
</dbReference>
<organism evidence="12 13">
    <name type="scientific">Xylaria grammica</name>
    <dbReference type="NCBI Taxonomy" id="363999"/>
    <lineage>
        <taxon>Eukaryota</taxon>
        <taxon>Fungi</taxon>
        <taxon>Dikarya</taxon>
        <taxon>Ascomycota</taxon>
        <taxon>Pezizomycotina</taxon>
        <taxon>Sordariomycetes</taxon>
        <taxon>Xylariomycetidae</taxon>
        <taxon>Xylariales</taxon>
        <taxon>Xylariaceae</taxon>
        <taxon>Xylaria</taxon>
    </lineage>
</organism>
<evidence type="ECO:0000313" key="13">
    <source>
        <dbReference type="Proteomes" id="UP000286045"/>
    </source>
</evidence>
<dbReference type="GO" id="GO:0002189">
    <property type="term" value="C:ribose phosphate diphosphokinase complex"/>
    <property type="evidence" value="ECO:0007669"/>
    <property type="project" value="UniProtKB-ARBA"/>
</dbReference>
<keyword evidence="4" id="KW-0808">Transferase</keyword>
<dbReference type="EC" id="2.7.6.1" evidence="3"/>
<evidence type="ECO:0000313" key="12">
    <source>
        <dbReference type="EMBL" id="RWA11624.1"/>
    </source>
</evidence>
<keyword evidence="5" id="KW-0479">Metal-binding</keyword>
<dbReference type="CDD" id="cd06223">
    <property type="entry name" value="PRTases_typeI"/>
    <property type="match status" value="1"/>
</dbReference>
<dbReference type="PANTHER" id="PTHR10210:SF32">
    <property type="entry name" value="RIBOSE-PHOSPHATE PYROPHOSPHOKINASE 2"/>
    <property type="match status" value="1"/>
</dbReference>
<dbReference type="Pfam" id="PF14572">
    <property type="entry name" value="Pribosyl_synth"/>
    <property type="match status" value="1"/>
</dbReference>
<dbReference type="SUPFAM" id="SSF53271">
    <property type="entry name" value="PRTase-like"/>
    <property type="match status" value="1"/>
</dbReference>
<evidence type="ECO:0000256" key="3">
    <source>
        <dbReference type="ARBA" id="ARBA00013247"/>
    </source>
</evidence>
<dbReference type="GO" id="GO:0005524">
    <property type="term" value="F:ATP binding"/>
    <property type="evidence" value="ECO:0007669"/>
    <property type="project" value="UniProtKB-KW"/>
</dbReference>
<comment type="pathway">
    <text evidence="1">Metabolic intermediate biosynthesis; 5-phospho-alpha-D-ribose 1-diphosphate biosynthesis; 5-phospho-alpha-D-ribose 1-diphosphate from D-ribose 5-phosphate (route I): step 1/1.</text>
</comment>
<evidence type="ECO:0000256" key="7">
    <source>
        <dbReference type="ARBA" id="ARBA00022741"/>
    </source>
</evidence>
<proteinExistence type="inferred from homology"/>
<reference evidence="12 13" key="1">
    <citation type="submission" date="2018-12" db="EMBL/GenBank/DDBJ databases">
        <title>Draft genome sequence of Xylaria grammica IHI A82.</title>
        <authorList>
            <person name="Buettner E."/>
            <person name="Kellner H."/>
        </authorList>
    </citation>
    <scope>NUCLEOTIDE SEQUENCE [LARGE SCALE GENOMIC DNA]</scope>
    <source>
        <strain evidence="12 13">IHI A82</strain>
    </source>
</reference>
<keyword evidence="6" id="KW-0545">Nucleotide biosynthesis</keyword>
<evidence type="ECO:0000256" key="5">
    <source>
        <dbReference type="ARBA" id="ARBA00022723"/>
    </source>
</evidence>
<dbReference type="Proteomes" id="UP000286045">
    <property type="component" value="Unassembled WGS sequence"/>
</dbReference>
<dbReference type="AlphaFoldDB" id="A0A439DB36"/>
<protein>
    <recommendedName>
        <fullName evidence="3">ribose-phosphate diphosphokinase</fullName>
        <ecNumber evidence="3">2.7.6.1</ecNumber>
    </recommendedName>
</protein>
<dbReference type="InterPro" id="IPR000836">
    <property type="entry name" value="PRTase_dom"/>
</dbReference>
<comment type="similarity">
    <text evidence="2">Belongs to the ribose-phosphate pyrophosphokinase family.</text>
</comment>
<keyword evidence="10" id="KW-0460">Magnesium</keyword>
<gene>
    <name evidence="12" type="ORF">EKO27_g3471</name>
</gene>
<evidence type="ECO:0000256" key="4">
    <source>
        <dbReference type="ARBA" id="ARBA00022679"/>
    </source>
</evidence>
<dbReference type="STRING" id="363999.A0A439DB36"/>
<dbReference type="EMBL" id="RYZI01000074">
    <property type="protein sequence ID" value="RWA11624.1"/>
    <property type="molecule type" value="Genomic_DNA"/>
</dbReference>
<dbReference type="PANTHER" id="PTHR10210">
    <property type="entry name" value="RIBOSE-PHOSPHATE DIPHOSPHOKINASE FAMILY MEMBER"/>
    <property type="match status" value="1"/>
</dbReference>
<dbReference type="Gene3D" id="3.40.50.2020">
    <property type="match status" value="1"/>
</dbReference>
<dbReference type="InterPro" id="IPR029057">
    <property type="entry name" value="PRTase-like"/>
</dbReference>
<dbReference type="GO" id="GO:0004749">
    <property type="term" value="F:ribose phosphate diphosphokinase activity"/>
    <property type="evidence" value="ECO:0007669"/>
    <property type="project" value="UniProtKB-EC"/>
</dbReference>
<evidence type="ECO:0000256" key="11">
    <source>
        <dbReference type="ARBA" id="ARBA00049535"/>
    </source>
</evidence>
<dbReference type="InterPro" id="IPR005946">
    <property type="entry name" value="Rib-P_diPkinase"/>
</dbReference>
<keyword evidence="9" id="KW-0067">ATP-binding</keyword>
<evidence type="ECO:0000256" key="10">
    <source>
        <dbReference type="ARBA" id="ARBA00022842"/>
    </source>
</evidence>
<accession>A0A439DB36</accession>
<evidence type="ECO:0000256" key="9">
    <source>
        <dbReference type="ARBA" id="ARBA00022840"/>
    </source>
</evidence>
<keyword evidence="13" id="KW-1185">Reference proteome</keyword>
<dbReference type="GO" id="GO:0006164">
    <property type="term" value="P:purine nucleotide biosynthetic process"/>
    <property type="evidence" value="ECO:0007669"/>
    <property type="project" value="TreeGrafter"/>
</dbReference>